<protein>
    <submittedName>
        <fullName evidence="1">Uncharacterized protein</fullName>
    </submittedName>
</protein>
<name>A0A445N1G3_9BACT</name>
<reference evidence="1" key="1">
    <citation type="submission" date="2018-01" db="EMBL/GenBank/DDBJ databases">
        <authorList>
            <person name="Regsiter A."/>
            <person name="William W."/>
        </authorList>
    </citation>
    <scope>NUCLEOTIDE SEQUENCE</scope>
    <source>
        <strain evidence="1">TRIP AH-1</strain>
    </source>
</reference>
<accession>A0A445N1G3</accession>
<dbReference type="EMBL" id="OJIN01000208">
    <property type="protein sequence ID" value="SPD75540.1"/>
    <property type="molecule type" value="Genomic_DNA"/>
</dbReference>
<organism evidence="1">
    <name type="scientific">uncultured Desulfobacterium sp</name>
    <dbReference type="NCBI Taxonomy" id="201089"/>
    <lineage>
        <taxon>Bacteria</taxon>
        <taxon>Pseudomonadati</taxon>
        <taxon>Thermodesulfobacteriota</taxon>
        <taxon>Desulfobacteria</taxon>
        <taxon>Desulfobacterales</taxon>
        <taxon>Desulfobacteriaceae</taxon>
        <taxon>Desulfobacterium</taxon>
        <taxon>environmental samples</taxon>
    </lineage>
</organism>
<gene>
    <name evidence="1" type="ORF">PITCH_A640083</name>
</gene>
<proteinExistence type="predicted"/>
<sequence>MAEVDRIAYFSGQFLDLDFFTGIHPVLFSTSLYDRVHFSLLHNKMKFLKLINFNA</sequence>
<evidence type="ECO:0000313" key="1">
    <source>
        <dbReference type="EMBL" id="SPD75540.1"/>
    </source>
</evidence>
<dbReference type="AlphaFoldDB" id="A0A445N1G3"/>